<comment type="function">
    <text evidence="7">Catalyzes the ferrous insertion into protoporphyrin IX.</text>
</comment>
<dbReference type="RefSeq" id="WP_013682229.1">
    <property type="nucleotide sequence ID" value="NC_015318.1"/>
</dbReference>
<dbReference type="STRING" id="760142.Hipma_1230"/>
<evidence type="ECO:0000256" key="1">
    <source>
        <dbReference type="ARBA" id="ARBA00007718"/>
    </source>
</evidence>
<evidence type="ECO:0000256" key="5">
    <source>
        <dbReference type="ARBA" id="ARBA00023244"/>
    </source>
</evidence>
<comment type="similarity">
    <text evidence="1 7">Belongs to the ferrochelatase family.</text>
</comment>
<dbReference type="CDD" id="cd00419">
    <property type="entry name" value="Ferrochelatase_C"/>
    <property type="match status" value="1"/>
</dbReference>
<proteinExistence type="inferred from homology"/>
<comment type="subcellular location">
    <subcellularLocation>
        <location evidence="7">Cytoplasm</location>
    </subcellularLocation>
</comment>
<evidence type="ECO:0000256" key="7">
    <source>
        <dbReference type="RuleBase" id="RU000607"/>
    </source>
</evidence>
<dbReference type="OrthoDB" id="9809741at2"/>
<keyword evidence="7" id="KW-0963">Cytoplasm</keyword>
<dbReference type="KEGG" id="hmr:Hipma_1230"/>
<gene>
    <name evidence="8" type="ordered locus">Hipma_1230</name>
</gene>
<accession>F2LX08</accession>
<dbReference type="UniPathway" id="UPA00252">
    <property type="reaction ID" value="UER00325"/>
</dbReference>
<protein>
    <recommendedName>
        <fullName evidence="7">Ferrochelatase</fullName>
        <ecNumber evidence="7">4.98.1.1</ecNumber>
    </recommendedName>
</protein>
<reference evidence="9" key="2">
    <citation type="submission" date="2011-03" db="EMBL/GenBank/DDBJ databases">
        <title>The complete genome of Hippea maritima DSM 10411.</title>
        <authorList>
            <consortium name="US DOE Joint Genome Institute (JGI-PGF)"/>
            <person name="Lucas S."/>
            <person name="Copeland A."/>
            <person name="Lapidus A."/>
            <person name="Bruce D."/>
            <person name="Goodwin L."/>
            <person name="Pitluck S."/>
            <person name="Peters L."/>
            <person name="Kyrpides N."/>
            <person name="Mavromatis K."/>
            <person name="Pagani I."/>
            <person name="Ivanova N."/>
            <person name="Mikhailova N."/>
            <person name="Lu M."/>
            <person name="Detter J.C."/>
            <person name="Tapia R."/>
            <person name="Han C."/>
            <person name="Land M."/>
            <person name="Hauser L."/>
            <person name="Markowitz V."/>
            <person name="Cheng J.-F."/>
            <person name="Hugenholtz P."/>
            <person name="Woyke T."/>
            <person name="Wu D."/>
            <person name="Spring S."/>
            <person name="Schroeder M."/>
            <person name="Brambilla E."/>
            <person name="Klenk H.-P."/>
            <person name="Eisen J.A."/>
        </authorList>
    </citation>
    <scope>NUCLEOTIDE SEQUENCE [LARGE SCALE GENOMIC DNA]</scope>
    <source>
        <strain evidence="9">ATCC 700847 / DSM 10411 / MH2</strain>
    </source>
</reference>
<dbReference type="InParanoid" id="F2LX08"/>
<dbReference type="Gene3D" id="3.40.50.1400">
    <property type="match status" value="2"/>
</dbReference>
<evidence type="ECO:0000256" key="4">
    <source>
        <dbReference type="ARBA" id="ARBA00023239"/>
    </source>
</evidence>
<dbReference type="PANTHER" id="PTHR11108">
    <property type="entry name" value="FERROCHELATASE"/>
    <property type="match status" value="1"/>
</dbReference>
<keyword evidence="2 7" id="KW-0408">Iron</keyword>
<comment type="pathway">
    <text evidence="7">Porphyrin-containing compound metabolism; protoheme biosynthesis; protoheme from protoporphyrin-IX: step 1/1.</text>
</comment>
<dbReference type="Proteomes" id="UP000008139">
    <property type="component" value="Chromosome"/>
</dbReference>
<dbReference type="GO" id="GO:0005737">
    <property type="term" value="C:cytoplasm"/>
    <property type="evidence" value="ECO:0007669"/>
    <property type="project" value="UniProtKB-SubCell"/>
</dbReference>
<dbReference type="InterPro" id="IPR019772">
    <property type="entry name" value="Ferrochelatase_AS"/>
</dbReference>
<dbReference type="EMBL" id="CP002606">
    <property type="protein sequence ID" value="AEA34192.1"/>
    <property type="molecule type" value="Genomic_DNA"/>
</dbReference>
<dbReference type="GO" id="GO:0004325">
    <property type="term" value="F:ferrochelatase activity"/>
    <property type="evidence" value="ECO:0007669"/>
    <property type="project" value="UniProtKB-UniRule"/>
</dbReference>
<keyword evidence="4 7" id="KW-0456">Lyase</keyword>
<reference evidence="8 9" key="1">
    <citation type="journal article" date="2011" name="Stand. Genomic Sci.">
        <title>Complete genome sequence of the thermophilic sulfur-reducer Hippea maritima type strain (MH(2)).</title>
        <authorList>
            <person name="Huntemann M."/>
            <person name="Lu M."/>
            <person name="Nolan M."/>
            <person name="Lapidus A."/>
            <person name="Lucas S."/>
            <person name="Hammon N."/>
            <person name="Deshpande S."/>
            <person name="Cheng J.F."/>
            <person name="Tapia R."/>
            <person name="Han C."/>
            <person name="Goodwin L."/>
            <person name="Pitluck S."/>
            <person name="Liolios K."/>
            <person name="Pagani I."/>
            <person name="Ivanova N."/>
            <person name="Ovchinikova G."/>
            <person name="Pati A."/>
            <person name="Chen A."/>
            <person name="Palaniappan K."/>
            <person name="Land M."/>
            <person name="Hauser L."/>
            <person name="Jeffries C.D."/>
            <person name="Detter J.C."/>
            <person name="Brambilla E.M."/>
            <person name="Rohde M."/>
            <person name="Spring S."/>
            <person name="Goker M."/>
            <person name="Woyke T."/>
            <person name="Bristow J."/>
            <person name="Eisen J.A."/>
            <person name="Markowitz V."/>
            <person name="Hugenholtz P."/>
            <person name="Kyrpides N.C."/>
            <person name="Klenk H.P."/>
            <person name="Mavromatis K."/>
        </authorList>
    </citation>
    <scope>NUCLEOTIDE SEQUENCE [LARGE SCALE GENOMIC DNA]</scope>
    <source>
        <strain evidence="9">ATCC 700847 / DSM 10411 / MH2</strain>
    </source>
</reference>
<dbReference type="PANTHER" id="PTHR11108:SF1">
    <property type="entry name" value="FERROCHELATASE, MITOCHONDRIAL"/>
    <property type="match status" value="1"/>
</dbReference>
<comment type="catalytic activity">
    <reaction evidence="6">
        <text>Fe-coproporphyrin III + 2 H(+) = coproporphyrin III + Fe(2+)</text>
        <dbReference type="Rhea" id="RHEA:49572"/>
        <dbReference type="ChEBI" id="CHEBI:15378"/>
        <dbReference type="ChEBI" id="CHEBI:29033"/>
        <dbReference type="ChEBI" id="CHEBI:68438"/>
        <dbReference type="ChEBI" id="CHEBI:131725"/>
        <dbReference type="EC" id="4.99.1.9"/>
    </reaction>
    <physiologicalReaction direction="right-to-left" evidence="6">
        <dbReference type="Rhea" id="RHEA:49574"/>
    </physiologicalReaction>
</comment>
<keyword evidence="9" id="KW-1185">Reference proteome</keyword>
<evidence type="ECO:0000256" key="2">
    <source>
        <dbReference type="ARBA" id="ARBA00023004"/>
    </source>
</evidence>
<keyword evidence="3 7" id="KW-0350">Heme biosynthesis</keyword>
<comment type="catalytic activity">
    <reaction evidence="7">
        <text>heme b + 2 H(+) = protoporphyrin IX + Fe(2+)</text>
        <dbReference type="Rhea" id="RHEA:22584"/>
        <dbReference type="ChEBI" id="CHEBI:15378"/>
        <dbReference type="ChEBI" id="CHEBI:29033"/>
        <dbReference type="ChEBI" id="CHEBI:57306"/>
        <dbReference type="ChEBI" id="CHEBI:60344"/>
        <dbReference type="EC" id="4.98.1.1"/>
    </reaction>
</comment>
<dbReference type="eggNOG" id="COG0276">
    <property type="taxonomic scope" value="Bacteria"/>
</dbReference>
<keyword evidence="5 7" id="KW-0627">Porphyrin biosynthesis</keyword>
<dbReference type="InterPro" id="IPR033644">
    <property type="entry name" value="Ferrochelatase_C"/>
</dbReference>
<dbReference type="SUPFAM" id="SSF53800">
    <property type="entry name" value="Chelatase"/>
    <property type="match status" value="1"/>
</dbReference>
<dbReference type="GO" id="GO:0006783">
    <property type="term" value="P:heme biosynthetic process"/>
    <property type="evidence" value="ECO:0007669"/>
    <property type="project" value="UniProtKB-UniRule"/>
</dbReference>
<dbReference type="Pfam" id="PF00762">
    <property type="entry name" value="Ferrochelatase"/>
    <property type="match status" value="1"/>
</dbReference>
<dbReference type="AlphaFoldDB" id="F2LX08"/>
<dbReference type="PROSITE" id="PS00534">
    <property type="entry name" value="FERROCHELATASE"/>
    <property type="match status" value="1"/>
</dbReference>
<dbReference type="HOGENOM" id="CLU_018884_4_1_7"/>
<evidence type="ECO:0000313" key="9">
    <source>
        <dbReference type="Proteomes" id="UP000008139"/>
    </source>
</evidence>
<dbReference type="EC" id="4.98.1.1" evidence="7"/>
<name>F2LX08_HIPMA</name>
<organism evidence="8 9">
    <name type="scientific">Hippea maritima (strain ATCC 700847 / DSM 10411 / MH2)</name>
    <dbReference type="NCBI Taxonomy" id="760142"/>
    <lineage>
        <taxon>Bacteria</taxon>
        <taxon>Pseudomonadati</taxon>
        <taxon>Campylobacterota</taxon>
        <taxon>Desulfurellia</taxon>
        <taxon>Desulfurellales</taxon>
        <taxon>Hippeaceae</taxon>
        <taxon>Hippea</taxon>
    </lineage>
</organism>
<dbReference type="InterPro" id="IPR001015">
    <property type="entry name" value="Ferrochelatase"/>
</dbReference>
<evidence type="ECO:0000313" key="8">
    <source>
        <dbReference type="EMBL" id="AEA34192.1"/>
    </source>
</evidence>
<evidence type="ECO:0000256" key="3">
    <source>
        <dbReference type="ARBA" id="ARBA00023133"/>
    </source>
</evidence>
<sequence length="277" mass="32138">MKQAVLVNLGGIEKPTDIPVFLFSMFNDKHIMPLKQPFRAMVAFIITLLRAKKTYNILKLSPSPLVRITKRQAEKLSIKTNKHITYGFSYSKPYFNDCEGTFIVMQNFYSHTTHGKVLELKRTKPPLCIHKGFFELFESRINNALKNHPNAAILLSAHSLPLKLLKKTNDPYRNDLEVFRLALSRILKKPIYLSFQSRLGPIEWLKPETEKEIKRLSKHYTELIILPVSFTTDNTETIVEIDRAYTKIAKDCGFRWIKRVNCFNDDGDFIEFLASIL</sequence>
<evidence type="ECO:0000256" key="6">
    <source>
        <dbReference type="ARBA" id="ARBA00024536"/>
    </source>
</evidence>